<organism evidence="2 3">
    <name type="scientific">Naumannella cuiyingiana</name>
    <dbReference type="NCBI Taxonomy" id="1347891"/>
    <lineage>
        <taxon>Bacteria</taxon>
        <taxon>Bacillati</taxon>
        <taxon>Actinomycetota</taxon>
        <taxon>Actinomycetes</taxon>
        <taxon>Propionibacteriales</taxon>
        <taxon>Propionibacteriaceae</taxon>
        <taxon>Naumannella</taxon>
    </lineage>
</organism>
<protein>
    <recommendedName>
        <fullName evidence="1">DUF7691 domain-containing protein</fullName>
    </recommendedName>
</protein>
<comment type="caution">
    <text evidence="2">The sequence shown here is derived from an EMBL/GenBank/DDBJ whole genome shotgun (WGS) entry which is preliminary data.</text>
</comment>
<reference evidence="2 3" key="1">
    <citation type="submission" date="2020-07" db="EMBL/GenBank/DDBJ databases">
        <title>Sequencing the genomes of 1000 actinobacteria strains.</title>
        <authorList>
            <person name="Klenk H.-P."/>
        </authorList>
    </citation>
    <scope>NUCLEOTIDE SEQUENCE [LARGE SCALE GENOMIC DNA]</scope>
    <source>
        <strain evidence="2 3">DSM 103164</strain>
    </source>
</reference>
<sequence>MGEMLRVYAASAAEVRSLVLRAGESKAIAERLAATVRPHLDDDVAPGVLDELLSGERLEAGEDPTPRWRALETVIAATAWAAGATGPYNRSWLPDFDRQLARGGVPADLRLESLMELAGLPGLDLRRAPTGAATGLPAAAADRLVSTWAAARERMTEPDVTDDVLAVARQVTPLAERAAALGRPAPDLILVFGGAGPHAELGRPERWADHVRRAAFEPERLAGVPETELGTYAFADGPDRQYILQWRFANGDVSARWQTRDAAQTWDGQLAPAWGAQFEQAMAATRFPTPPAAPGPRNFLLRFGAVDTGREVVSDVDATRADPAWARVLGLLDGAIATLCGREVNGARGDRSWLEPLQ</sequence>
<dbReference type="RefSeq" id="WP_179445255.1">
    <property type="nucleotide sequence ID" value="NZ_JACBZS010000001.1"/>
</dbReference>
<gene>
    <name evidence="2" type="ORF">GGQ54_001992</name>
</gene>
<dbReference type="Proteomes" id="UP000527616">
    <property type="component" value="Unassembled WGS sequence"/>
</dbReference>
<proteinExistence type="predicted"/>
<dbReference type="InterPro" id="IPR056108">
    <property type="entry name" value="DUF7691"/>
</dbReference>
<feature type="domain" description="DUF7691" evidence="1">
    <location>
        <begin position="1"/>
        <end position="192"/>
    </location>
</feature>
<dbReference type="EMBL" id="JACBZS010000001">
    <property type="protein sequence ID" value="NYI71432.1"/>
    <property type="molecule type" value="Genomic_DNA"/>
</dbReference>
<evidence type="ECO:0000313" key="2">
    <source>
        <dbReference type="EMBL" id="NYI71432.1"/>
    </source>
</evidence>
<evidence type="ECO:0000259" key="1">
    <source>
        <dbReference type="Pfam" id="PF24740"/>
    </source>
</evidence>
<evidence type="ECO:0000313" key="3">
    <source>
        <dbReference type="Proteomes" id="UP000527616"/>
    </source>
</evidence>
<accession>A0A7Z0D9J6</accession>
<name>A0A7Z0D9J6_9ACTN</name>
<dbReference type="AlphaFoldDB" id="A0A7Z0D9J6"/>
<keyword evidence="3" id="KW-1185">Reference proteome</keyword>
<dbReference type="Pfam" id="PF24740">
    <property type="entry name" value="DUF7691"/>
    <property type="match status" value="1"/>
</dbReference>